<gene>
    <name evidence="1" type="ORF">KTC_25310</name>
</gene>
<evidence type="ECO:0000313" key="1">
    <source>
        <dbReference type="EMBL" id="BBH87780.1"/>
    </source>
</evidence>
<dbReference type="EMBL" id="AP019376">
    <property type="protein sequence ID" value="BBH87780.1"/>
    <property type="molecule type" value="Genomic_DNA"/>
</dbReference>
<dbReference type="AlphaFoldDB" id="A0A455SJK7"/>
<name>A0A455SJK7_9CHLR</name>
<sequence length="73" mass="8925">MVEWLEDEDEREKLDERSWWNGWKTKERSLTREVGGMAGRQKRESLTREVDGIDRRRKRELDLRMPAILRLLL</sequence>
<protein>
    <submittedName>
        <fullName evidence="1">Uncharacterized protein</fullName>
    </submittedName>
</protein>
<reference evidence="1" key="1">
    <citation type="submission" date="2018-12" db="EMBL/GenBank/DDBJ databases">
        <title>Novel natural products biosynthetic potential of the class Ktedonobacteria.</title>
        <authorList>
            <person name="Zheng Y."/>
            <person name="Saitou A."/>
            <person name="Wang C.M."/>
            <person name="Toyoda A."/>
            <person name="Minakuchi Y."/>
            <person name="Sekiguchi Y."/>
            <person name="Ueda K."/>
            <person name="Takano H."/>
            <person name="Sakai Y."/>
            <person name="Yokota A."/>
            <person name="Yabe S."/>
        </authorList>
    </citation>
    <scope>NUCLEOTIDE SEQUENCE</scope>
    <source>
        <strain evidence="1">COM3</strain>
    </source>
</reference>
<accession>A0A455SJK7</accession>
<proteinExistence type="predicted"/>
<organism evidence="1">
    <name type="scientific">Thermosporothrix sp. COM3</name>
    <dbReference type="NCBI Taxonomy" id="2490863"/>
    <lineage>
        <taxon>Bacteria</taxon>
        <taxon>Bacillati</taxon>
        <taxon>Chloroflexota</taxon>
        <taxon>Ktedonobacteria</taxon>
        <taxon>Ktedonobacterales</taxon>
        <taxon>Thermosporotrichaceae</taxon>
        <taxon>Thermosporothrix</taxon>
    </lineage>
</organism>